<dbReference type="EMBL" id="MRZV01001210">
    <property type="protein sequence ID" value="PIK39699.1"/>
    <property type="molecule type" value="Genomic_DNA"/>
</dbReference>
<sequence>MKIMSKFISLTYIGNSLPSGQITYAFSRAIGAQLTKKNYHQLYCSLPRAAGLSSSIWPDPVPWSGHSFPVTCTVNSCKSASRVLMREIHTLSSLEDFVSPVLVSSLLFSPLGLFPPQIRRERVFPSFPFPEVNKQKLDPVPILLLLSSEGLLCPFHIINKESKESQQYRTEPLPTEGVSKGIAVRQTVMDGQPAGIGPQGSINLTTTTTGAMPPAPKPPTAQPSSAMPFSFKPPTQPGSTTQSGFSFSSSRFGRDGPVLSTAGSQVTQPTDDSRVPSTGAQTKPFSFSFQPSGVTSGTPPFSFAKAASSTTDAPSTSTFPSFTPPAPSTAQTVPFGTASSQGLFGSSSGVGQGTQSQGLFGSSTKTNQSQSSGTPFSFSKPAFSFNAPPGSTTSQASVPSTIASASGGQTSAPPAYPFARPSGSSDKPVAPSQPISGQAGPGQQTTGTLVAPTKAQVTVPPTSHAPVSNPPSVAPPNQVAPMMKSLPFVVTEEPQGASSQITLPKVQDVPKAPGNLSVTIPLEQRKSAMQAQRAAAAAAYRHRNRCMHP</sequence>
<reference evidence="2 3" key="1">
    <citation type="journal article" date="2017" name="PLoS Biol.">
        <title>The sea cucumber genome provides insights into morphological evolution and visceral regeneration.</title>
        <authorList>
            <person name="Zhang X."/>
            <person name="Sun L."/>
            <person name="Yuan J."/>
            <person name="Sun Y."/>
            <person name="Gao Y."/>
            <person name="Zhang L."/>
            <person name="Li S."/>
            <person name="Dai H."/>
            <person name="Hamel J.F."/>
            <person name="Liu C."/>
            <person name="Yu Y."/>
            <person name="Liu S."/>
            <person name="Lin W."/>
            <person name="Guo K."/>
            <person name="Jin S."/>
            <person name="Xu P."/>
            <person name="Storey K.B."/>
            <person name="Huan P."/>
            <person name="Zhang T."/>
            <person name="Zhou Y."/>
            <person name="Zhang J."/>
            <person name="Lin C."/>
            <person name="Li X."/>
            <person name="Xing L."/>
            <person name="Huo D."/>
            <person name="Sun M."/>
            <person name="Wang L."/>
            <person name="Mercier A."/>
            <person name="Li F."/>
            <person name="Yang H."/>
            <person name="Xiang J."/>
        </authorList>
    </citation>
    <scope>NUCLEOTIDE SEQUENCE [LARGE SCALE GENOMIC DNA]</scope>
    <source>
        <strain evidence="2">Shaxun</strain>
        <tissue evidence="2">Muscle</tissue>
    </source>
</reference>
<feature type="compositionally biased region" description="Low complexity" evidence="1">
    <location>
        <begin position="437"/>
        <end position="448"/>
    </location>
</feature>
<evidence type="ECO:0008006" key="4">
    <source>
        <dbReference type="Google" id="ProtNLM"/>
    </source>
</evidence>
<accession>A0A2G8JVF4</accession>
<evidence type="ECO:0000313" key="2">
    <source>
        <dbReference type="EMBL" id="PIK39699.1"/>
    </source>
</evidence>
<evidence type="ECO:0000256" key="1">
    <source>
        <dbReference type="SAM" id="MobiDB-lite"/>
    </source>
</evidence>
<evidence type="ECO:0000313" key="3">
    <source>
        <dbReference type="Proteomes" id="UP000230750"/>
    </source>
</evidence>
<comment type="caution">
    <text evidence="2">The sequence shown here is derived from an EMBL/GenBank/DDBJ whole genome shotgun (WGS) entry which is preliminary data.</text>
</comment>
<keyword evidence="3" id="KW-1185">Reference proteome</keyword>
<dbReference type="Proteomes" id="UP000230750">
    <property type="component" value="Unassembled WGS sequence"/>
</dbReference>
<feature type="compositionally biased region" description="Polar residues" evidence="1">
    <location>
        <begin position="389"/>
        <end position="412"/>
    </location>
</feature>
<feature type="compositionally biased region" description="Low complexity" evidence="1">
    <location>
        <begin position="345"/>
        <end position="358"/>
    </location>
</feature>
<dbReference type="AlphaFoldDB" id="A0A2G8JVF4"/>
<feature type="compositionally biased region" description="Polar residues" evidence="1">
    <location>
        <begin position="331"/>
        <end position="344"/>
    </location>
</feature>
<feature type="compositionally biased region" description="Polar residues" evidence="1">
    <location>
        <begin position="261"/>
        <end position="299"/>
    </location>
</feature>
<organism evidence="2 3">
    <name type="scientific">Stichopus japonicus</name>
    <name type="common">Sea cucumber</name>
    <dbReference type="NCBI Taxonomy" id="307972"/>
    <lineage>
        <taxon>Eukaryota</taxon>
        <taxon>Metazoa</taxon>
        <taxon>Echinodermata</taxon>
        <taxon>Eleutherozoa</taxon>
        <taxon>Echinozoa</taxon>
        <taxon>Holothuroidea</taxon>
        <taxon>Aspidochirotacea</taxon>
        <taxon>Aspidochirotida</taxon>
        <taxon>Stichopodidae</taxon>
        <taxon>Apostichopus</taxon>
    </lineage>
</organism>
<feature type="compositionally biased region" description="Low complexity" evidence="1">
    <location>
        <begin position="238"/>
        <end position="251"/>
    </location>
</feature>
<feature type="compositionally biased region" description="Low complexity" evidence="1">
    <location>
        <begin position="306"/>
        <end position="321"/>
    </location>
</feature>
<protein>
    <recommendedName>
        <fullName evidence="4">Nuclear pore complex protein</fullName>
    </recommendedName>
</protein>
<feature type="compositionally biased region" description="Polar residues" evidence="1">
    <location>
        <begin position="359"/>
        <end position="377"/>
    </location>
</feature>
<proteinExistence type="predicted"/>
<name>A0A2G8JVF4_STIJA</name>
<feature type="region of interest" description="Disordered" evidence="1">
    <location>
        <begin position="190"/>
        <end position="475"/>
    </location>
</feature>
<gene>
    <name evidence="2" type="ORF">BSL78_23453</name>
</gene>